<dbReference type="InterPro" id="IPR028103">
    <property type="entry name" value="Spatacsin"/>
</dbReference>
<accession>A0A9P9ZC90</accession>
<reference evidence="2" key="1">
    <citation type="journal article" date="2022" name="Cell">
        <title>Repeat-based holocentromeres influence genome architecture and karyotype evolution.</title>
        <authorList>
            <person name="Hofstatter P.G."/>
            <person name="Thangavel G."/>
            <person name="Lux T."/>
            <person name="Neumann P."/>
            <person name="Vondrak T."/>
            <person name="Novak P."/>
            <person name="Zhang M."/>
            <person name="Costa L."/>
            <person name="Castellani M."/>
            <person name="Scott A."/>
            <person name="Toegelov H."/>
            <person name="Fuchs J."/>
            <person name="Mata-Sucre Y."/>
            <person name="Dias Y."/>
            <person name="Vanzela A.L.L."/>
            <person name="Huettel B."/>
            <person name="Almeida C.C.S."/>
            <person name="Simkova H."/>
            <person name="Souza G."/>
            <person name="Pedrosa-Harand A."/>
            <person name="Macas J."/>
            <person name="Mayer K.F.X."/>
            <person name="Houben A."/>
            <person name="Marques A."/>
        </authorList>
    </citation>
    <scope>NUCLEOTIDE SEQUENCE</scope>
    <source>
        <strain evidence="2">RhyBre1mFocal</strain>
    </source>
</reference>
<dbReference type="PANTHER" id="PTHR13650">
    <property type="entry name" value="SPATACSIN"/>
    <property type="match status" value="1"/>
</dbReference>
<proteinExistence type="predicted"/>
<evidence type="ECO:0000313" key="2">
    <source>
        <dbReference type="EMBL" id="KAJ1685421.1"/>
    </source>
</evidence>
<organism evidence="2 3">
    <name type="scientific">Rhynchospora breviuscula</name>
    <dbReference type="NCBI Taxonomy" id="2022672"/>
    <lineage>
        <taxon>Eukaryota</taxon>
        <taxon>Viridiplantae</taxon>
        <taxon>Streptophyta</taxon>
        <taxon>Embryophyta</taxon>
        <taxon>Tracheophyta</taxon>
        <taxon>Spermatophyta</taxon>
        <taxon>Magnoliopsida</taxon>
        <taxon>Liliopsida</taxon>
        <taxon>Poales</taxon>
        <taxon>Cyperaceae</taxon>
        <taxon>Cyperoideae</taxon>
        <taxon>Rhynchosporeae</taxon>
        <taxon>Rhynchospora</taxon>
    </lineage>
</organism>
<gene>
    <name evidence="2" type="ORF">LUZ63_016811</name>
</gene>
<sequence length="2888" mass="325143">MGSFVDMPLSSEVEDGPVVLQLKTWQDTSFQFDDLSKFDEGFISPTRRMLLLLSSEENEAVLVSFSSGILSESISGSDSTDVSDTKSKIESCSVIYGVNSISWGSFCKSSGQLEDFGFDQLLIMSGETGIFVHLFRSPDMVKYTDPAPFIGELNGKWVDWGPPQEMDNCSKNWLRTYATDVELGVVENGKYMSKFPREIAVPSFGMAVSFNLYATILEFLNMRGWSCGYTYQCSRIFSSPSNELIGLILNLKQNEVVDSADMCDSYKLLVVVVRIHRWGLEWVFLGDLNKCLPDEPGRSTEWVDFQLSDNFLFSLSRSGLIGLWDLNASDLLVLSDILINKVVANWSFRRFLRTSSSVLLGVIDELGVVYSASLDEIISDRASIASTLDPYLDPLTAWRVAGHKIGSLTFGSTMAEQQETRPLEAIRPRKRRKQIDTSGEIYPSGFGTSSNHESKLGKGFSPLRRVFLSPYQARDEMFSCLSPFGIMRLVINRGFTKGRCIKIVHTELHVGLSQSKEAYFDRDSVGCFFKGCLYLFTRDALSVVLPSILIPNQTEHTVKLEGIGFESRGNLRAWQIEVLDRVLLYEGPIEADHLCLENGWDLRVSRMRHLQLALHYSKYDDIERSLNKLVDVNLAEEGVLRLLFTCVYQIFIRVGSENEVVLASRLISMAARFATKMIRNYALLNQNREGSYSRRLCEMAYFLEVIRDLQSRTSARSKKLVEMEVDDTNLRDPGTKTLVDAADNDDIDTSNSNLALTLAESSTELEEQVGIKRLVISENIKDMMMRWELSNLDLKSVVKDALKSGRLPLAVHQLRLLHQKKDEMVVSTSDEKSSNAFNEVREIGISIAYDLFVQGESDLAVATLERLGEDIELILRQLLFGTVRRSLRACIIDQMKKRGLLRLNDMRILDRVLLIERLYPRSSFWVAYQKSERDLSEHASLAFNVNESPIFCGEVDGAILGVWADISTNTEPPEPSDITRGGYWACAAVWSDAWDQRTIDRVVLDQHYQMAIQVPWESQFEYHIAHHNLQEILNILDTIPTSLQSESILTVNLENITSAQNEGIYIRAREEIESSYIDVPGVRILRHSYFKSSTLWLRTLIEKELAKRSIFLRHYWEGTGEIVAVLARAGLIFNFSEAFDVSDAYDEKSLEIHKVEDSQDTKLSNEGFYKLVVHFCIQNELPYLLDFYLDHHNLVGDHNSLHMLLDAVGDCQWGKWLLFSRLRGYEYEASFSNACWKLSRKLGFGGNGGPFVEIEEEINIIDDMIAEGVGEMAALATLMYATYPIEKFLSLETLDRPGLQEYPTMWKTLISACSDGDNSGRTNANKMSGKSVLAEYFNWRYGAFHSAGGDASLLQILQATFPKPVRRLVQLLEQGPFSLQALEFENTTLHRSDDYLVRCLRNSILKIAGDNKNNPTILEALVQKSIEKELFSAEENGSKVEQDLNRGRVLAVFSSLIGKRALELRSTDPRLDQSVKANVFFDIQTILGPLNQSERSILRWVVPLAITSFDDSSVVASCDFLFELCGISFEMLRLDINALRRISSHYNRVDKTLALNLAKGLAEEYLKYDYLEIKSQNQNQTQKMPPSKTLVKILQCLEEVSLPVIEEEESCGFWLKTGTGDASHLRLKQSEASRYWNLVIDFCQVHHLPISTKYLALLANNNDWVGFLIEAQIGGFSADVVIQVAAKEIKDARLRVHVLSILRSMQSSPKKSDDEGFISANDESNTLTEVFAVIAWCEKQKFPGEALLRKARVMHWPLLAIIASCFSDTSALSCAAFWLEITGSRLSLIEVDKIISEIAKNVGLSVEHTNKLPPESYNVKTSFDRQNAKRQRISEFSSKDSIPASSSDNASVQSSILMLVSKVTTSNDDRKKTEEALNLLAEMVVLFCEKLVFLPLLRAFELFLPLCPLLCLIRSFQAFSQMRLDEASAYLATFSARTREESSHSQPSQLHDELLNRAPWLSSTAVKAAEAVLSTCPTLYEKRSFLQLLASADFGDDGSSAAYFKRLFWKISLAEPDLKTDWFDKLDDGMLLTELERRGRWEEARSWARQLETSNASWKSAVHHVTESQAEAMVSEWKEFLWDFPQERAALWGHCQALFVRYSFPPLQAGLFFLKHAEALEKEIATRELHEMLLLSLQWLSGTITQVPPVYPLHLLREIETRVWLLAVESEIQSNSEHESTSSSSVQSIFLKSSLNFIEQTAKVVSKMDSHINATRARVAERSSGIVRENNTSLSAVSAGSKTKRKGKPYLPLRRTGTENLEAINESEEITNSEATNLEVAVSGWEERVGQVEMERAVLSLLEFGQISAAKQLQQKLSPTQVPEELHLIDVALKLAKFASSTEGGEISLSVLDETVRSVLRSLDLPIVQNKVDLSEALDALTYKCGEGRGRGLCLRVIAVVRAAMMLGLTFSEAFAKQPLELLQLLALKAQCSFEEATLIVETHSLPPPSIALILAESFLKGLLAAHRGGCLENQKEEGPEPLLWRSCDFLKWAVLCPSEPEIGHALMRVVMTGQEVPRACEVEILILAHHFYMNSACLDGIDVLVTFVANRVESYVLEDDFSSLARLVTGVAKFQSLSFILDILIENGQLELLLKKYSAAAEAATGSVAAVRGFRMAVLTSLKRYNPHDLDAFAMVYNHFDMKHDAANLLESRSTNRIQYWLSLRDRDRREHSGELLDSMRHLIVAAEGLSTIDAGQRTHHACASASLLTLQIRIPDITWVQLSETNARRILVEQSRFQEALVVAEAYGLNQPMEWAPVFWALMLKPDLIEQFVAEFVAVLPLQPSMLHELARFYRSEVTARGDQSNFSVWLSPGGLPAEWVKHLNRSFRSLLKRTRDVRVRMQLAMHATGFADVVEVCLKLLDKVPENAGPLVLRRGHGGAYLPLM</sequence>
<feature type="domain" description="Spatacsin C-terminal" evidence="1">
    <location>
        <begin position="2503"/>
        <end position="2797"/>
    </location>
</feature>
<evidence type="ECO:0000259" key="1">
    <source>
        <dbReference type="Pfam" id="PF14649"/>
    </source>
</evidence>
<dbReference type="InterPro" id="IPR028107">
    <property type="entry name" value="Spatacsin_C_dom"/>
</dbReference>
<dbReference type="Pfam" id="PF14649">
    <property type="entry name" value="Spatacsin_C"/>
    <property type="match status" value="1"/>
</dbReference>
<keyword evidence="3" id="KW-1185">Reference proteome</keyword>
<protein>
    <recommendedName>
        <fullName evidence="1">Spatacsin C-terminal domain-containing protein</fullName>
    </recommendedName>
</protein>
<comment type="caution">
    <text evidence="2">The sequence shown here is derived from an EMBL/GenBank/DDBJ whole genome shotgun (WGS) entry which is preliminary data.</text>
</comment>
<dbReference type="OrthoDB" id="2018754at2759"/>
<dbReference type="Proteomes" id="UP001151287">
    <property type="component" value="Unassembled WGS sequence"/>
</dbReference>
<dbReference type="EMBL" id="JAMQYH010000005">
    <property type="protein sequence ID" value="KAJ1685421.1"/>
    <property type="molecule type" value="Genomic_DNA"/>
</dbReference>
<dbReference type="PANTHER" id="PTHR13650:SF0">
    <property type="entry name" value="SPATACSIN"/>
    <property type="match status" value="1"/>
</dbReference>
<dbReference type="GO" id="GO:0005737">
    <property type="term" value="C:cytoplasm"/>
    <property type="evidence" value="ECO:0007669"/>
    <property type="project" value="TreeGrafter"/>
</dbReference>
<evidence type="ECO:0000313" key="3">
    <source>
        <dbReference type="Proteomes" id="UP001151287"/>
    </source>
</evidence>
<name>A0A9P9ZC90_9POAL</name>